<keyword evidence="3" id="KW-0240">DNA-directed RNA polymerase</keyword>
<dbReference type="PANTHER" id="PTHR12709">
    <property type="entry name" value="DNA-DIRECTED RNA POLYMERASE II, III"/>
    <property type="match status" value="1"/>
</dbReference>
<evidence type="ECO:0000259" key="7">
    <source>
        <dbReference type="Pfam" id="PF03876"/>
    </source>
</evidence>
<keyword evidence="5" id="KW-0539">Nucleus</keyword>
<evidence type="ECO:0000259" key="8">
    <source>
        <dbReference type="Pfam" id="PF08292"/>
    </source>
</evidence>
<feature type="region of interest" description="Disordered" evidence="6">
    <location>
        <begin position="170"/>
        <end position="214"/>
    </location>
</feature>
<dbReference type="PANTHER" id="PTHR12709:SF1">
    <property type="entry name" value="DNA-DIRECTED RNA POLYMERASE III SUBUNIT RPC8"/>
    <property type="match status" value="1"/>
</dbReference>
<feature type="domain" description="RNA polymerase III subunit Rpc25" evidence="8">
    <location>
        <begin position="84"/>
        <end position="226"/>
    </location>
</feature>
<keyword evidence="4" id="KW-0804">Transcription</keyword>
<name>A0A1Y2DML1_9BASI</name>
<evidence type="ECO:0000256" key="2">
    <source>
        <dbReference type="ARBA" id="ARBA00009307"/>
    </source>
</evidence>
<dbReference type="Gene3D" id="3.30.1490.120">
    <property type="entry name" value="RNA polymerase Rpb7-like, N-terminal domain"/>
    <property type="match status" value="1"/>
</dbReference>
<dbReference type="EMBL" id="MCGR01000075">
    <property type="protein sequence ID" value="ORY59905.1"/>
    <property type="molecule type" value="Genomic_DNA"/>
</dbReference>
<reference evidence="9 10" key="1">
    <citation type="submission" date="2016-07" db="EMBL/GenBank/DDBJ databases">
        <title>Pervasive Adenine N6-methylation of Active Genes in Fungi.</title>
        <authorList>
            <consortium name="DOE Joint Genome Institute"/>
            <person name="Mondo S.J."/>
            <person name="Dannebaum R.O."/>
            <person name="Kuo R.C."/>
            <person name="Labutti K."/>
            <person name="Haridas S."/>
            <person name="Kuo A."/>
            <person name="Salamov A."/>
            <person name="Ahrendt S.R."/>
            <person name="Lipzen A."/>
            <person name="Sullivan W."/>
            <person name="Andreopoulos W.B."/>
            <person name="Clum A."/>
            <person name="Lindquist E."/>
            <person name="Daum C."/>
            <person name="Ramamoorthy G.K."/>
            <person name="Gryganskyi A."/>
            <person name="Culley D."/>
            <person name="Magnuson J.K."/>
            <person name="James T.Y."/>
            <person name="O'Malley M.A."/>
            <person name="Stajich J.E."/>
            <person name="Spatafora J.W."/>
            <person name="Visel A."/>
            <person name="Grigoriev I.V."/>
        </authorList>
    </citation>
    <scope>NUCLEOTIDE SEQUENCE [LARGE SCALE GENOMIC DNA]</scope>
    <source>
        <strain evidence="9 10">62-1032</strain>
    </source>
</reference>
<sequence>MFTFCIQKDTIRVEAKDFGKDPVAALREEIHRRYANKIIPDVGLCISLLDILDASEGAVLYGDGCYYYKTEFRLIIFRPYIGEAFVGKVQSQSEQGITVSVGFFDDILIPPSLLPEYSAFDPQRRAFFWVVPPDPAPEVRPSEDELRSADPDTRLYIERRDWIRIRVEEEHWDDANPTQGKAPPPAPAPGADGGAPQAPTPATKGRPPYRLVCSMTESGTGVLEWWDEGDEEEEQA</sequence>
<accession>A0A1Y2DML1</accession>
<dbReference type="InParanoid" id="A0A1Y2DML1"/>
<dbReference type="InterPro" id="IPR036898">
    <property type="entry name" value="RNA_pol_Rpb7-like_N_sf"/>
</dbReference>
<organism evidence="9 10">
    <name type="scientific">Leucosporidium creatinivorum</name>
    <dbReference type="NCBI Taxonomy" id="106004"/>
    <lineage>
        <taxon>Eukaryota</taxon>
        <taxon>Fungi</taxon>
        <taxon>Dikarya</taxon>
        <taxon>Basidiomycota</taxon>
        <taxon>Pucciniomycotina</taxon>
        <taxon>Microbotryomycetes</taxon>
        <taxon>Leucosporidiales</taxon>
        <taxon>Leucosporidium</taxon>
    </lineage>
</organism>
<comment type="caution">
    <text evidence="9">The sequence shown here is derived from an EMBL/GenBank/DDBJ whole genome shotgun (WGS) entry which is preliminary data.</text>
</comment>
<dbReference type="Pfam" id="PF03876">
    <property type="entry name" value="SHS2_Rpb7-N"/>
    <property type="match status" value="1"/>
</dbReference>
<gene>
    <name evidence="9" type="ORF">BCR35DRAFT_295688</name>
</gene>
<dbReference type="GO" id="GO:0005666">
    <property type="term" value="C:RNA polymerase III complex"/>
    <property type="evidence" value="ECO:0007669"/>
    <property type="project" value="TreeGrafter"/>
</dbReference>
<dbReference type="SUPFAM" id="SSF88798">
    <property type="entry name" value="N-terminal, heterodimerisation domain of RBP7 (RpoE)"/>
    <property type="match status" value="1"/>
</dbReference>
<dbReference type="InterPro" id="IPR005576">
    <property type="entry name" value="Rpb7-like_N"/>
</dbReference>
<evidence type="ECO:0000256" key="1">
    <source>
        <dbReference type="ARBA" id="ARBA00004123"/>
    </source>
</evidence>
<dbReference type="FunCoup" id="A0A1Y2DML1">
    <property type="interactions" value="413"/>
</dbReference>
<proteinExistence type="inferred from homology"/>
<dbReference type="InterPro" id="IPR013238">
    <property type="entry name" value="RNA_pol_III_Rbc25"/>
</dbReference>
<evidence type="ECO:0000313" key="10">
    <source>
        <dbReference type="Proteomes" id="UP000193467"/>
    </source>
</evidence>
<dbReference type="Proteomes" id="UP000193467">
    <property type="component" value="Unassembled WGS sequence"/>
</dbReference>
<dbReference type="STRING" id="106004.A0A1Y2DML1"/>
<dbReference type="InterPro" id="IPR045113">
    <property type="entry name" value="Rpb7-like"/>
</dbReference>
<protein>
    <submittedName>
        <fullName evidence="9">RNA polymerase III subunit Rpc25-domain-containing protein</fullName>
    </submittedName>
</protein>
<dbReference type="SUPFAM" id="SSF50249">
    <property type="entry name" value="Nucleic acid-binding proteins"/>
    <property type="match status" value="1"/>
</dbReference>
<evidence type="ECO:0000256" key="5">
    <source>
        <dbReference type="ARBA" id="ARBA00023242"/>
    </source>
</evidence>
<dbReference type="OrthoDB" id="10256606at2759"/>
<keyword evidence="10" id="KW-1185">Reference proteome</keyword>
<dbReference type="GO" id="GO:0006384">
    <property type="term" value="P:transcription initiation at RNA polymerase III promoter"/>
    <property type="evidence" value="ECO:0007669"/>
    <property type="project" value="TreeGrafter"/>
</dbReference>
<evidence type="ECO:0000313" key="9">
    <source>
        <dbReference type="EMBL" id="ORY59905.1"/>
    </source>
</evidence>
<comment type="subcellular location">
    <subcellularLocation>
        <location evidence="1">Nucleus</location>
    </subcellularLocation>
</comment>
<evidence type="ECO:0000256" key="4">
    <source>
        <dbReference type="ARBA" id="ARBA00023163"/>
    </source>
</evidence>
<evidence type="ECO:0000256" key="6">
    <source>
        <dbReference type="SAM" id="MobiDB-lite"/>
    </source>
</evidence>
<comment type="similarity">
    <text evidence="2">Belongs to the eukaryotic RPB7/RPC8 RNA polymerase subunit family.</text>
</comment>
<feature type="domain" description="RNA polymerase Rpb7-like N-terminal" evidence="7">
    <location>
        <begin position="8"/>
        <end position="64"/>
    </location>
</feature>
<dbReference type="InterPro" id="IPR012340">
    <property type="entry name" value="NA-bd_OB-fold"/>
</dbReference>
<dbReference type="AlphaFoldDB" id="A0A1Y2DML1"/>
<dbReference type="Gene3D" id="2.40.50.140">
    <property type="entry name" value="Nucleic acid-binding proteins"/>
    <property type="match status" value="1"/>
</dbReference>
<feature type="compositionally biased region" description="Low complexity" evidence="6">
    <location>
        <begin position="194"/>
        <end position="205"/>
    </location>
</feature>
<dbReference type="CDD" id="cd04330">
    <property type="entry name" value="RNAP_III_Rpc25_N"/>
    <property type="match status" value="1"/>
</dbReference>
<dbReference type="Pfam" id="PF08292">
    <property type="entry name" value="RNA_pol_Rbc25"/>
    <property type="match status" value="1"/>
</dbReference>
<evidence type="ECO:0000256" key="3">
    <source>
        <dbReference type="ARBA" id="ARBA00022478"/>
    </source>
</evidence>